<keyword evidence="2" id="KW-1185">Reference proteome</keyword>
<dbReference type="EMBL" id="CP003169">
    <property type="protein sequence ID" value="AEV74879.1"/>
    <property type="molecule type" value="Genomic_DNA"/>
</dbReference>
<evidence type="ECO:0000313" key="2">
    <source>
        <dbReference type="Proteomes" id="UP000005442"/>
    </source>
</evidence>
<reference evidence="1 2" key="1">
    <citation type="submission" date="2011-12" db="EMBL/GenBank/DDBJ databases">
        <title>Complete sequence of Mycobacterium rhodesiae NBB3.</title>
        <authorList>
            <consortium name="US DOE Joint Genome Institute"/>
            <person name="Lucas S."/>
            <person name="Han J."/>
            <person name="Lapidus A."/>
            <person name="Cheng J.-F."/>
            <person name="Goodwin L."/>
            <person name="Pitluck S."/>
            <person name="Peters L."/>
            <person name="Mikhailova N."/>
            <person name="Gu W."/>
            <person name="Detter J.C."/>
            <person name="Han C."/>
            <person name="Tapia R."/>
            <person name="Land M."/>
            <person name="Hauser L."/>
            <person name="Kyrpides N."/>
            <person name="Ivanova N."/>
            <person name="Pagani I."/>
            <person name="Mattes T."/>
            <person name="Holmes A."/>
            <person name="Rutledge P."/>
            <person name="Paulsen I."/>
            <person name="Coleman N."/>
            <person name="Woyke T."/>
        </authorList>
    </citation>
    <scope>NUCLEOTIDE SEQUENCE [LARGE SCALE GENOMIC DNA]</scope>
    <source>
        <strain evidence="1 2">NBB3</strain>
    </source>
</reference>
<sequence>MRQLEDMYKQSLPGVREIVLEEYKKRLNDLQNRTSPPAP</sequence>
<proteinExistence type="predicted"/>
<dbReference type="PATRIC" id="fig|710685.3.peg.4395"/>
<dbReference type="AlphaFoldDB" id="G8RLQ6"/>
<accession>G8RLQ6</accession>
<organism evidence="1 2">
    <name type="scientific">Mycolicibacterium rhodesiae (strain NBB3)</name>
    <name type="common">Mycobacterium rhodesiae</name>
    <dbReference type="NCBI Taxonomy" id="710685"/>
    <lineage>
        <taxon>Bacteria</taxon>
        <taxon>Bacillati</taxon>
        <taxon>Actinomycetota</taxon>
        <taxon>Actinomycetes</taxon>
        <taxon>Mycobacteriales</taxon>
        <taxon>Mycobacteriaceae</taxon>
        <taxon>Mycolicibacterium</taxon>
    </lineage>
</organism>
<dbReference type="Proteomes" id="UP000005442">
    <property type="component" value="Chromosome"/>
</dbReference>
<dbReference type="KEGG" id="mrh:MycrhN_4382"/>
<evidence type="ECO:0000313" key="1">
    <source>
        <dbReference type="EMBL" id="AEV74879.1"/>
    </source>
</evidence>
<dbReference type="HOGENOM" id="CLU_3313079_0_0_11"/>
<gene>
    <name evidence="1" type="ordered locus">MycrhN_4382</name>
</gene>
<name>G8RLQ6_MYCRN</name>
<protein>
    <submittedName>
        <fullName evidence="1">Uncharacterized protein</fullName>
    </submittedName>
</protein>